<dbReference type="Proteomes" id="UP000307602">
    <property type="component" value="Unassembled WGS sequence"/>
</dbReference>
<gene>
    <name evidence="1" type="ORF">EM932_19185</name>
</gene>
<evidence type="ECO:0000313" key="1">
    <source>
        <dbReference type="EMBL" id="TGV00526.1"/>
    </source>
</evidence>
<dbReference type="EMBL" id="SRSO01000040">
    <property type="protein sequence ID" value="TGV00526.1"/>
    <property type="molecule type" value="Genomic_DNA"/>
</dbReference>
<dbReference type="AlphaFoldDB" id="A0A4S1DRG7"/>
<protein>
    <submittedName>
        <fullName evidence="1">Uncharacterized protein</fullName>
    </submittedName>
</protein>
<evidence type="ECO:0000313" key="2">
    <source>
        <dbReference type="Proteomes" id="UP000307602"/>
    </source>
</evidence>
<reference evidence="1 2" key="1">
    <citation type="submission" date="2019-04" db="EMBL/GenBank/DDBJ databases">
        <authorList>
            <person name="Liu A."/>
        </authorList>
    </citation>
    <scope>NUCLEOTIDE SEQUENCE [LARGE SCALE GENOMIC DNA]</scope>
    <source>
        <strain evidence="1 2">RZ03</strain>
    </source>
</reference>
<organism evidence="1 2">
    <name type="scientific">Flavivirga rizhaonensis</name>
    <dbReference type="NCBI Taxonomy" id="2559571"/>
    <lineage>
        <taxon>Bacteria</taxon>
        <taxon>Pseudomonadati</taxon>
        <taxon>Bacteroidota</taxon>
        <taxon>Flavobacteriia</taxon>
        <taxon>Flavobacteriales</taxon>
        <taxon>Flavobacteriaceae</taxon>
        <taxon>Flavivirga</taxon>
    </lineage>
</organism>
<accession>A0A4S1DRG7</accession>
<sequence>MISTGIKITEFSIKHVAKTFYFNTLFSFSDAMSLLRPISNPIVNPIIIPNAGHKAIPMANLTEFPNTPVIIPIITPKHIPRVTPRPTPKVV</sequence>
<name>A0A4S1DRG7_9FLAO</name>
<comment type="caution">
    <text evidence="1">The sequence shown here is derived from an EMBL/GenBank/DDBJ whole genome shotgun (WGS) entry which is preliminary data.</text>
</comment>
<proteinExistence type="predicted"/>
<keyword evidence="2" id="KW-1185">Reference proteome</keyword>